<accession>A0AAD1UGI7</accession>
<dbReference type="Proteomes" id="UP001295684">
    <property type="component" value="Unassembled WGS sequence"/>
</dbReference>
<evidence type="ECO:0000313" key="1">
    <source>
        <dbReference type="EMBL" id="CAI2367516.1"/>
    </source>
</evidence>
<name>A0AAD1UGI7_EUPCR</name>
<protein>
    <submittedName>
        <fullName evidence="1">Uncharacterized protein</fullName>
    </submittedName>
</protein>
<proteinExistence type="predicted"/>
<keyword evidence="2" id="KW-1185">Reference proteome</keyword>
<dbReference type="EMBL" id="CAMPGE010008626">
    <property type="protein sequence ID" value="CAI2367516.1"/>
    <property type="molecule type" value="Genomic_DNA"/>
</dbReference>
<sequence>MFSEESTENKHTPECARLAAGSSLQAMKDVVTSLFISKAAFSLMRPPLSSWYRRIIKRVLIFQQCNYCCSFCNQELQS</sequence>
<organism evidence="1 2">
    <name type="scientific">Euplotes crassus</name>
    <dbReference type="NCBI Taxonomy" id="5936"/>
    <lineage>
        <taxon>Eukaryota</taxon>
        <taxon>Sar</taxon>
        <taxon>Alveolata</taxon>
        <taxon>Ciliophora</taxon>
        <taxon>Intramacronucleata</taxon>
        <taxon>Spirotrichea</taxon>
        <taxon>Hypotrichia</taxon>
        <taxon>Euplotida</taxon>
        <taxon>Euplotidae</taxon>
        <taxon>Moneuplotes</taxon>
    </lineage>
</organism>
<reference evidence="1" key="1">
    <citation type="submission" date="2023-07" db="EMBL/GenBank/DDBJ databases">
        <authorList>
            <consortium name="AG Swart"/>
            <person name="Singh M."/>
            <person name="Singh A."/>
            <person name="Seah K."/>
            <person name="Emmerich C."/>
        </authorList>
    </citation>
    <scope>NUCLEOTIDE SEQUENCE</scope>
    <source>
        <strain evidence="1">DP1</strain>
    </source>
</reference>
<gene>
    <name evidence="1" type="ORF">ECRASSUSDP1_LOCUS8803</name>
</gene>
<evidence type="ECO:0000313" key="2">
    <source>
        <dbReference type="Proteomes" id="UP001295684"/>
    </source>
</evidence>
<dbReference type="AlphaFoldDB" id="A0AAD1UGI7"/>
<comment type="caution">
    <text evidence="1">The sequence shown here is derived from an EMBL/GenBank/DDBJ whole genome shotgun (WGS) entry which is preliminary data.</text>
</comment>